<comment type="caution">
    <text evidence="6">The sequence shown here is derived from an EMBL/GenBank/DDBJ whole genome shotgun (WGS) entry which is preliminary data.</text>
</comment>
<dbReference type="InterPro" id="IPR012349">
    <property type="entry name" value="Split_barrel_FMN-bd"/>
</dbReference>
<evidence type="ECO:0000256" key="1">
    <source>
        <dbReference type="ARBA" id="ARBA00001917"/>
    </source>
</evidence>
<evidence type="ECO:0000256" key="3">
    <source>
        <dbReference type="ARBA" id="ARBA00022643"/>
    </source>
</evidence>
<organism evidence="6 7">
    <name type="scientific">Granulicella cerasi</name>
    <dbReference type="NCBI Taxonomy" id="741063"/>
    <lineage>
        <taxon>Bacteria</taxon>
        <taxon>Pseudomonadati</taxon>
        <taxon>Acidobacteriota</taxon>
        <taxon>Terriglobia</taxon>
        <taxon>Terriglobales</taxon>
        <taxon>Acidobacteriaceae</taxon>
        <taxon>Granulicella</taxon>
    </lineage>
</organism>
<dbReference type="Proteomes" id="UP001596391">
    <property type="component" value="Unassembled WGS sequence"/>
</dbReference>
<keyword evidence="6" id="KW-0560">Oxidoreductase</keyword>
<protein>
    <submittedName>
        <fullName evidence="6">Flavin reductase family protein</fullName>
        <ecNumber evidence="6">1.5.1.-</ecNumber>
    </submittedName>
</protein>
<dbReference type="EMBL" id="JBHSWI010000001">
    <property type="protein sequence ID" value="MFC6646203.1"/>
    <property type="molecule type" value="Genomic_DNA"/>
</dbReference>
<evidence type="ECO:0000259" key="5">
    <source>
        <dbReference type="SMART" id="SM00903"/>
    </source>
</evidence>
<dbReference type="RefSeq" id="WP_263369897.1">
    <property type="nucleotide sequence ID" value="NZ_JAGSYD010000001.1"/>
</dbReference>
<keyword evidence="2" id="KW-0285">Flavoprotein</keyword>
<accession>A0ABW1ZAY9</accession>
<dbReference type="PANTHER" id="PTHR33798:SF5">
    <property type="entry name" value="FLAVIN REDUCTASE LIKE DOMAIN-CONTAINING PROTEIN"/>
    <property type="match status" value="1"/>
</dbReference>
<proteinExistence type="inferred from homology"/>
<dbReference type="SMART" id="SM00903">
    <property type="entry name" value="Flavin_Reduct"/>
    <property type="match status" value="1"/>
</dbReference>
<gene>
    <name evidence="6" type="ORF">ACFQBQ_11540</name>
</gene>
<dbReference type="Gene3D" id="2.30.110.10">
    <property type="entry name" value="Electron Transport, Fmn-binding Protein, Chain A"/>
    <property type="match status" value="1"/>
</dbReference>
<evidence type="ECO:0000313" key="6">
    <source>
        <dbReference type="EMBL" id="MFC6646203.1"/>
    </source>
</evidence>
<keyword evidence="3" id="KW-0288">FMN</keyword>
<name>A0ABW1ZAY9_9BACT</name>
<dbReference type="Pfam" id="PF01613">
    <property type="entry name" value="Flavin_Reduct"/>
    <property type="match status" value="1"/>
</dbReference>
<dbReference type="PANTHER" id="PTHR33798">
    <property type="entry name" value="FLAVOPROTEIN OXYGENASE"/>
    <property type="match status" value="1"/>
</dbReference>
<keyword evidence="7" id="KW-1185">Reference proteome</keyword>
<evidence type="ECO:0000256" key="2">
    <source>
        <dbReference type="ARBA" id="ARBA00022630"/>
    </source>
</evidence>
<reference evidence="7" key="1">
    <citation type="journal article" date="2019" name="Int. J. Syst. Evol. Microbiol.">
        <title>The Global Catalogue of Microorganisms (GCM) 10K type strain sequencing project: providing services to taxonomists for standard genome sequencing and annotation.</title>
        <authorList>
            <consortium name="The Broad Institute Genomics Platform"/>
            <consortium name="The Broad Institute Genome Sequencing Center for Infectious Disease"/>
            <person name="Wu L."/>
            <person name="Ma J."/>
        </authorList>
    </citation>
    <scope>NUCLEOTIDE SEQUENCE [LARGE SCALE GENOMIC DNA]</scope>
    <source>
        <strain evidence="7">CGMCC 1.16026</strain>
    </source>
</reference>
<dbReference type="InterPro" id="IPR002563">
    <property type="entry name" value="Flavin_Rdtase-like_dom"/>
</dbReference>
<dbReference type="EC" id="1.5.1.-" evidence="6"/>
<sequence length="211" mass="23117">MSDRFSHFDLETMTRGDSYKLLASTILPRPIAWITTQDQHGAVNAAPFSFFNIVSSDPPLVAVSFSAAPDREGKDTLANIQTTGEFVVNLVPEELGEAMNLTAVNAPRGVDEVALAELTTAPSTKVKVPRIAESPVSIECTLLQTMNFGGKSTLLLGTMVEAHVWTEAFEDVERLYVDPAKLRLIGRMHGAGGYVRTREIFQLDRKLWPLG</sequence>
<dbReference type="SUPFAM" id="SSF50475">
    <property type="entry name" value="FMN-binding split barrel"/>
    <property type="match status" value="1"/>
</dbReference>
<evidence type="ECO:0000313" key="7">
    <source>
        <dbReference type="Proteomes" id="UP001596391"/>
    </source>
</evidence>
<dbReference type="GO" id="GO:0016491">
    <property type="term" value="F:oxidoreductase activity"/>
    <property type="evidence" value="ECO:0007669"/>
    <property type="project" value="UniProtKB-KW"/>
</dbReference>
<comment type="similarity">
    <text evidence="4">Belongs to the flavoredoxin family.</text>
</comment>
<feature type="domain" description="Flavin reductase like" evidence="5">
    <location>
        <begin position="24"/>
        <end position="178"/>
    </location>
</feature>
<evidence type="ECO:0000256" key="4">
    <source>
        <dbReference type="ARBA" id="ARBA00038054"/>
    </source>
</evidence>
<comment type="cofactor">
    <cofactor evidence="1">
        <name>FMN</name>
        <dbReference type="ChEBI" id="CHEBI:58210"/>
    </cofactor>
</comment>